<proteinExistence type="predicted"/>
<comment type="caution">
    <text evidence="4">The sequence shown here is derived from an EMBL/GenBank/DDBJ whole genome shotgun (WGS) entry which is preliminary data.</text>
</comment>
<dbReference type="PROSITE" id="PS51186">
    <property type="entry name" value="GNAT"/>
    <property type="match status" value="1"/>
</dbReference>
<dbReference type="PANTHER" id="PTHR43877">
    <property type="entry name" value="AMINOALKYLPHOSPHONATE N-ACETYLTRANSFERASE-RELATED-RELATED"/>
    <property type="match status" value="1"/>
</dbReference>
<dbReference type="EMBL" id="QJRY01000001">
    <property type="protein sequence ID" value="PYB77024.1"/>
    <property type="molecule type" value="Genomic_DNA"/>
</dbReference>
<evidence type="ECO:0000256" key="1">
    <source>
        <dbReference type="ARBA" id="ARBA00022679"/>
    </source>
</evidence>
<evidence type="ECO:0000313" key="5">
    <source>
        <dbReference type="Proteomes" id="UP000247536"/>
    </source>
</evidence>
<dbReference type="Gene3D" id="3.40.630.30">
    <property type="match status" value="1"/>
</dbReference>
<dbReference type="Pfam" id="PF00583">
    <property type="entry name" value="Acetyltransf_1"/>
    <property type="match status" value="1"/>
</dbReference>
<dbReference type="RefSeq" id="WP_110789457.1">
    <property type="nucleotide sequence ID" value="NZ_QJRY01000001.1"/>
</dbReference>
<sequence>MQTALRIIQESPRQAGVIRLLEQSNAYAASLYPAESNHMLPLDEIEQQNVSFFVARAGDAILGCAALVGQGDGTGEIKRMFVDEVARGLKLGKLLLARLEEEALRRQIHILRLETGIYQPEAIGLYRKAGYLEIPPFGGYTADPLSLFMEKRLEAITSPASS</sequence>
<evidence type="ECO:0000259" key="3">
    <source>
        <dbReference type="PROSITE" id="PS51186"/>
    </source>
</evidence>
<keyword evidence="5" id="KW-1185">Reference proteome</keyword>
<name>A0ABX5NWN0_9HYPH</name>
<dbReference type="PANTHER" id="PTHR43877:SF2">
    <property type="entry name" value="AMINOALKYLPHOSPHONATE N-ACETYLTRANSFERASE-RELATED"/>
    <property type="match status" value="1"/>
</dbReference>
<protein>
    <submittedName>
        <fullName evidence="4">GNAT family N-acetyltransferase</fullName>
    </submittedName>
</protein>
<evidence type="ECO:0000313" key="4">
    <source>
        <dbReference type="EMBL" id="PYB77024.1"/>
    </source>
</evidence>
<dbReference type="InterPro" id="IPR050832">
    <property type="entry name" value="Bact_Acetyltransf"/>
</dbReference>
<reference evidence="4 5" key="1">
    <citation type="submission" date="2018-06" db="EMBL/GenBank/DDBJ databases">
        <title>Rhizobium wuzhouense sp. nov., isolated from roots of Oryza officinalis.</title>
        <authorList>
            <person name="Yuan T."/>
        </authorList>
    </citation>
    <scope>NUCLEOTIDE SEQUENCE [LARGE SCALE GENOMIC DNA]</scope>
    <source>
        <strain evidence="4 5">W44</strain>
    </source>
</reference>
<accession>A0ABX5NWN0</accession>
<dbReference type="InterPro" id="IPR000182">
    <property type="entry name" value="GNAT_dom"/>
</dbReference>
<gene>
    <name evidence="4" type="ORF">DMY87_01140</name>
</gene>
<feature type="domain" description="N-acetyltransferase" evidence="3">
    <location>
        <begin position="16"/>
        <end position="154"/>
    </location>
</feature>
<organism evidence="4 5">
    <name type="scientific">Rhizobium wuzhouense</name>
    <dbReference type="NCBI Taxonomy" id="1986026"/>
    <lineage>
        <taxon>Bacteria</taxon>
        <taxon>Pseudomonadati</taxon>
        <taxon>Pseudomonadota</taxon>
        <taxon>Alphaproteobacteria</taxon>
        <taxon>Hyphomicrobiales</taxon>
        <taxon>Rhizobiaceae</taxon>
        <taxon>Rhizobium/Agrobacterium group</taxon>
        <taxon>Rhizobium</taxon>
    </lineage>
</organism>
<evidence type="ECO:0000256" key="2">
    <source>
        <dbReference type="ARBA" id="ARBA00023315"/>
    </source>
</evidence>
<keyword evidence="1" id="KW-0808">Transferase</keyword>
<dbReference type="InterPro" id="IPR016181">
    <property type="entry name" value="Acyl_CoA_acyltransferase"/>
</dbReference>
<dbReference type="Proteomes" id="UP000247536">
    <property type="component" value="Unassembled WGS sequence"/>
</dbReference>
<keyword evidence="2" id="KW-0012">Acyltransferase</keyword>
<dbReference type="SUPFAM" id="SSF55729">
    <property type="entry name" value="Acyl-CoA N-acyltransferases (Nat)"/>
    <property type="match status" value="1"/>
</dbReference>